<keyword evidence="2" id="KW-1133">Transmembrane helix</keyword>
<dbReference type="EMBL" id="JAHLJV010000099">
    <property type="protein sequence ID" value="KAK1573066.1"/>
    <property type="molecule type" value="Genomic_DNA"/>
</dbReference>
<name>A0AAD8PNT8_9PEZI</name>
<feature type="compositionally biased region" description="Polar residues" evidence="1">
    <location>
        <begin position="25"/>
        <end position="37"/>
    </location>
</feature>
<evidence type="ECO:0000313" key="4">
    <source>
        <dbReference type="Proteomes" id="UP001230504"/>
    </source>
</evidence>
<dbReference type="Proteomes" id="UP001230504">
    <property type="component" value="Unassembled WGS sequence"/>
</dbReference>
<feature type="region of interest" description="Disordered" evidence="1">
    <location>
        <begin position="1"/>
        <end position="42"/>
    </location>
</feature>
<evidence type="ECO:0000256" key="1">
    <source>
        <dbReference type="SAM" id="MobiDB-lite"/>
    </source>
</evidence>
<keyword evidence="4" id="KW-1185">Reference proteome</keyword>
<feature type="transmembrane region" description="Helical" evidence="2">
    <location>
        <begin position="438"/>
        <end position="456"/>
    </location>
</feature>
<reference evidence="3" key="1">
    <citation type="submission" date="2021-06" db="EMBL/GenBank/DDBJ databases">
        <title>Comparative genomics, transcriptomics and evolutionary studies reveal genomic signatures of adaptation to plant cell wall in hemibiotrophic fungi.</title>
        <authorList>
            <consortium name="DOE Joint Genome Institute"/>
            <person name="Baroncelli R."/>
            <person name="Diaz J.F."/>
            <person name="Benocci T."/>
            <person name="Peng M."/>
            <person name="Battaglia E."/>
            <person name="Haridas S."/>
            <person name="Andreopoulos W."/>
            <person name="Labutti K."/>
            <person name="Pangilinan J."/>
            <person name="Floch G.L."/>
            <person name="Makela M.R."/>
            <person name="Henrissat B."/>
            <person name="Grigoriev I.V."/>
            <person name="Crouch J.A."/>
            <person name="De Vries R.P."/>
            <person name="Sukno S.A."/>
            <person name="Thon M.R."/>
        </authorList>
    </citation>
    <scope>NUCLEOTIDE SEQUENCE</scope>
    <source>
        <strain evidence="3">CBS 125086</strain>
    </source>
</reference>
<evidence type="ECO:0000313" key="3">
    <source>
        <dbReference type="EMBL" id="KAK1573066.1"/>
    </source>
</evidence>
<dbReference type="AlphaFoldDB" id="A0AAD8PNT8"/>
<feature type="region of interest" description="Disordered" evidence="1">
    <location>
        <begin position="337"/>
        <end position="360"/>
    </location>
</feature>
<comment type="caution">
    <text evidence="3">The sequence shown here is derived from an EMBL/GenBank/DDBJ whole genome shotgun (WGS) entry which is preliminary data.</text>
</comment>
<sequence length="457" mass="50402">MRVNDEQVGRARISDVPALAKPHTTPRSRSQSRSGVNRAQRCRTPRPFHKVLVERGAAGEAFWTKFILNILSKIDRLLERYDDWETFAAGEEVYDENWENPRSLSRQLVHLRNWYDDATGSSVAAAENGDAVGIEAAAAAANPPSSSFWTGHDNPGPRPHDDDDDDEPTADERRLAAMEAELCQVKARYDQIPKSYLACLQPRKKASQAYRRLQNAKAASVEAVERVKASKGRLQDVQAALNIPKDSLRRAGSNGDGSFEATFAELDLNRRTVKQRRNEAYKTWAELVETHRSADVPGRGPRTPTALAVTAVGRGDQCLSHVARLLQTADQEVQLAARKTDNPSQSRAGVEQRERGVVRGRHTDEAHVSIESMTRRLLEPEEGFVGSGAHVEVQTGVIQRLEGAIEEDLDHLGRRSCLAPEGLVGPKTNMKLQRDGRLVVVIVIIVVDGGAVAVVFV</sequence>
<feature type="compositionally biased region" description="Basic and acidic residues" evidence="1">
    <location>
        <begin position="1"/>
        <end position="13"/>
    </location>
</feature>
<dbReference type="RefSeq" id="XP_060408757.1">
    <property type="nucleotide sequence ID" value="XM_060562833.1"/>
</dbReference>
<proteinExistence type="predicted"/>
<keyword evidence="2" id="KW-0812">Transmembrane</keyword>
<feature type="compositionally biased region" description="Basic and acidic residues" evidence="1">
    <location>
        <begin position="350"/>
        <end position="360"/>
    </location>
</feature>
<organism evidence="3 4">
    <name type="scientific">Colletotrichum navitas</name>
    <dbReference type="NCBI Taxonomy" id="681940"/>
    <lineage>
        <taxon>Eukaryota</taxon>
        <taxon>Fungi</taxon>
        <taxon>Dikarya</taxon>
        <taxon>Ascomycota</taxon>
        <taxon>Pezizomycotina</taxon>
        <taxon>Sordariomycetes</taxon>
        <taxon>Hypocreomycetidae</taxon>
        <taxon>Glomerellales</taxon>
        <taxon>Glomerellaceae</taxon>
        <taxon>Colletotrichum</taxon>
        <taxon>Colletotrichum graminicola species complex</taxon>
    </lineage>
</organism>
<accession>A0AAD8PNT8</accession>
<protein>
    <submittedName>
        <fullName evidence="3">Uncharacterized protein</fullName>
    </submittedName>
</protein>
<evidence type="ECO:0000256" key="2">
    <source>
        <dbReference type="SAM" id="Phobius"/>
    </source>
</evidence>
<feature type="region of interest" description="Disordered" evidence="1">
    <location>
        <begin position="142"/>
        <end position="170"/>
    </location>
</feature>
<gene>
    <name evidence="3" type="ORF">LY79DRAFT_662987</name>
</gene>
<dbReference type="GeneID" id="85447073"/>
<keyword evidence="2" id="KW-0472">Membrane</keyword>